<organism evidence="3 4">
    <name type="scientific">Pristionchus fissidentatus</name>
    <dbReference type="NCBI Taxonomy" id="1538716"/>
    <lineage>
        <taxon>Eukaryota</taxon>
        <taxon>Metazoa</taxon>
        <taxon>Ecdysozoa</taxon>
        <taxon>Nematoda</taxon>
        <taxon>Chromadorea</taxon>
        <taxon>Rhabditida</taxon>
        <taxon>Rhabditina</taxon>
        <taxon>Diplogasteromorpha</taxon>
        <taxon>Diplogasteroidea</taxon>
        <taxon>Neodiplogasteridae</taxon>
        <taxon>Pristionchus</taxon>
    </lineage>
</organism>
<dbReference type="EMBL" id="BTSY01000005">
    <property type="protein sequence ID" value="GMT27112.1"/>
    <property type="molecule type" value="Genomic_DNA"/>
</dbReference>
<evidence type="ECO:0000313" key="3">
    <source>
        <dbReference type="EMBL" id="GMT27112.1"/>
    </source>
</evidence>
<feature type="transmembrane region" description="Helical" evidence="1">
    <location>
        <begin position="210"/>
        <end position="231"/>
    </location>
</feature>
<keyword evidence="2" id="KW-0732">Signal</keyword>
<feature type="non-terminal residue" evidence="3">
    <location>
        <position position="1"/>
    </location>
</feature>
<keyword evidence="1" id="KW-0812">Transmembrane</keyword>
<keyword evidence="4" id="KW-1185">Reference proteome</keyword>
<gene>
    <name evidence="3" type="ORF">PFISCL1PPCAC_18409</name>
</gene>
<accession>A0AAV5W5K3</accession>
<sequence length="259" mass="29261">DVIRSMQHTFLLPSIVVVLAIHNAGYSGNSISRPPEATNYNGLMNGIQSGSRQFVIEPKYLITYKDDFEHFMGPNSLPFAMTQSIFERFEKLCTTPSYVSAIFTLDLAAVSTLKGLCTLVRIPTPGFSAGLNAFDDGRYYGMVFGKNFSTNKMVETTNQVLLRYFREEQLYNLWIPRFAKTYIGNIWGDTTPQKLEIQYAPFRYENLNGLLPIIYGLYGGSILIFVLEFAGFHSGFRFVRMCLGKLTAGMQYVKCMGVK</sequence>
<dbReference type="AlphaFoldDB" id="A0AAV5W5K3"/>
<dbReference type="Proteomes" id="UP001432322">
    <property type="component" value="Unassembled WGS sequence"/>
</dbReference>
<proteinExistence type="predicted"/>
<evidence type="ECO:0000256" key="1">
    <source>
        <dbReference type="SAM" id="Phobius"/>
    </source>
</evidence>
<evidence type="ECO:0000256" key="2">
    <source>
        <dbReference type="SAM" id="SignalP"/>
    </source>
</evidence>
<reference evidence="3" key="1">
    <citation type="submission" date="2023-10" db="EMBL/GenBank/DDBJ databases">
        <title>Genome assembly of Pristionchus species.</title>
        <authorList>
            <person name="Yoshida K."/>
            <person name="Sommer R.J."/>
        </authorList>
    </citation>
    <scope>NUCLEOTIDE SEQUENCE</scope>
    <source>
        <strain evidence="3">RS5133</strain>
    </source>
</reference>
<name>A0AAV5W5K3_9BILA</name>
<keyword evidence="1" id="KW-1133">Transmembrane helix</keyword>
<evidence type="ECO:0008006" key="5">
    <source>
        <dbReference type="Google" id="ProtNLM"/>
    </source>
</evidence>
<keyword evidence="1" id="KW-0472">Membrane</keyword>
<feature type="signal peptide" evidence="2">
    <location>
        <begin position="1"/>
        <end position="20"/>
    </location>
</feature>
<comment type="caution">
    <text evidence="3">The sequence shown here is derived from an EMBL/GenBank/DDBJ whole genome shotgun (WGS) entry which is preliminary data.</text>
</comment>
<feature type="chain" id="PRO_5043360872" description="Ionotropic glutamate receptor C-terminal domain-containing protein" evidence="2">
    <location>
        <begin position="21"/>
        <end position="259"/>
    </location>
</feature>
<protein>
    <recommendedName>
        <fullName evidence="5">Ionotropic glutamate receptor C-terminal domain-containing protein</fullName>
    </recommendedName>
</protein>
<evidence type="ECO:0000313" key="4">
    <source>
        <dbReference type="Proteomes" id="UP001432322"/>
    </source>
</evidence>